<dbReference type="EMBL" id="JAAIUW010000009">
    <property type="protein sequence ID" value="KAF7815014.1"/>
    <property type="molecule type" value="Genomic_DNA"/>
</dbReference>
<reference evidence="1" key="1">
    <citation type="submission" date="2020-09" db="EMBL/GenBank/DDBJ databases">
        <title>Genome-Enabled Discovery of Anthraquinone Biosynthesis in Senna tora.</title>
        <authorList>
            <person name="Kang S.-H."/>
            <person name="Pandey R.P."/>
            <person name="Lee C.-M."/>
            <person name="Sim J.-S."/>
            <person name="Jeong J.-T."/>
            <person name="Choi B.-S."/>
            <person name="Jung M."/>
            <person name="Ginzburg D."/>
            <person name="Zhao K."/>
            <person name="Won S.Y."/>
            <person name="Oh T.-J."/>
            <person name="Yu Y."/>
            <person name="Kim N.-H."/>
            <person name="Lee O.R."/>
            <person name="Lee T.-H."/>
            <person name="Bashyal P."/>
            <person name="Kim T.-S."/>
            <person name="Lee W.-H."/>
            <person name="Kawkins C."/>
            <person name="Kim C.-K."/>
            <person name="Kim J.S."/>
            <person name="Ahn B.O."/>
            <person name="Rhee S.Y."/>
            <person name="Sohng J.K."/>
        </authorList>
    </citation>
    <scope>NUCLEOTIDE SEQUENCE</scope>
    <source>
        <tissue evidence="1">Leaf</tissue>
    </source>
</reference>
<dbReference type="Proteomes" id="UP000634136">
    <property type="component" value="Unassembled WGS sequence"/>
</dbReference>
<name>A0A834WFA8_9FABA</name>
<proteinExistence type="predicted"/>
<comment type="caution">
    <text evidence="1">The sequence shown here is derived from an EMBL/GenBank/DDBJ whole genome shotgun (WGS) entry which is preliminary data.</text>
</comment>
<organism evidence="1 2">
    <name type="scientific">Senna tora</name>
    <dbReference type="NCBI Taxonomy" id="362788"/>
    <lineage>
        <taxon>Eukaryota</taxon>
        <taxon>Viridiplantae</taxon>
        <taxon>Streptophyta</taxon>
        <taxon>Embryophyta</taxon>
        <taxon>Tracheophyta</taxon>
        <taxon>Spermatophyta</taxon>
        <taxon>Magnoliopsida</taxon>
        <taxon>eudicotyledons</taxon>
        <taxon>Gunneridae</taxon>
        <taxon>Pentapetalae</taxon>
        <taxon>rosids</taxon>
        <taxon>fabids</taxon>
        <taxon>Fabales</taxon>
        <taxon>Fabaceae</taxon>
        <taxon>Caesalpinioideae</taxon>
        <taxon>Cassia clade</taxon>
        <taxon>Senna</taxon>
    </lineage>
</organism>
<keyword evidence="2" id="KW-1185">Reference proteome</keyword>
<accession>A0A834WFA8</accession>
<protein>
    <submittedName>
        <fullName evidence="1">Uncharacterized protein</fullName>
    </submittedName>
</protein>
<dbReference type="AlphaFoldDB" id="A0A834WFA8"/>
<evidence type="ECO:0000313" key="1">
    <source>
        <dbReference type="EMBL" id="KAF7815014.1"/>
    </source>
</evidence>
<sequence length="39" mass="4583">MFVLREHVPHFPYERDRRKTLDNGTFNTYTSDATSPLLG</sequence>
<gene>
    <name evidence="1" type="ORF">G2W53_028983</name>
</gene>
<evidence type="ECO:0000313" key="2">
    <source>
        <dbReference type="Proteomes" id="UP000634136"/>
    </source>
</evidence>